<dbReference type="Gene3D" id="2.130.10.130">
    <property type="entry name" value="Integrin alpha, N-terminal"/>
    <property type="match status" value="1"/>
</dbReference>
<name>A0A5C6AS30_9BACT</name>
<accession>A0A5C6AS30</accession>
<gene>
    <name evidence="10" type="primary">pknB_30</name>
    <name evidence="10" type="ORF">Pla52n_43440</name>
</gene>
<feature type="transmembrane region" description="Helical" evidence="8">
    <location>
        <begin position="1674"/>
        <end position="1694"/>
    </location>
</feature>
<dbReference type="Proteomes" id="UP000320176">
    <property type="component" value="Unassembled WGS sequence"/>
</dbReference>
<dbReference type="InterPro" id="IPR008271">
    <property type="entry name" value="Ser/Thr_kinase_AS"/>
</dbReference>
<dbReference type="SUPFAM" id="SSF56112">
    <property type="entry name" value="Protein kinase-like (PK-like)"/>
    <property type="match status" value="1"/>
</dbReference>
<evidence type="ECO:0000256" key="1">
    <source>
        <dbReference type="ARBA" id="ARBA00012513"/>
    </source>
</evidence>
<keyword evidence="8" id="KW-0812">Transmembrane</keyword>
<dbReference type="Pfam" id="PF00069">
    <property type="entry name" value="Pkinase"/>
    <property type="match status" value="1"/>
</dbReference>
<keyword evidence="6 7" id="KW-0067">ATP-binding</keyword>
<keyword evidence="8" id="KW-1133">Transmembrane helix</keyword>
<dbReference type="Gene3D" id="1.10.510.10">
    <property type="entry name" value="Transferase(Phosphotransferase) domain 1"/>
    <property type="match status" value="1"/>
</dbReference>
<evidence type="ECO:0000256" key="7">
    <source>
        <dbReference type="PROSITE-ProRule" id="PRU10141"/>
    </source>
</evidence>
<dbReference type="InterPro" id="IPR011044">
    <property type="entry name" value="Quino_amine_DH_bsu"/>
</dbReference>
<dbReference type="GO" id="GO:0005524">
    <property type="term" value="F:ATP binding"/>
    <property type="evidence" value="ECO:0007669"/>
    <property type="project" value="UniProtKB-UniRule"/>
</dbReference>
<feature type="transmembrane region" description="Helical" evidence="8">
    <location>
        <begin position="382"/>
        <end position="403"/>
    </location>
</feature>
<feature type="transmembrane region" description="Helical" evidence="8">
    <location>
        <begin position="1706"/>
        <end position="1726"/>
    </location>
</feature>
<feature type="binding site" evidence="7">
    <location>
        <position position="119"/>
    </location>
    <ligand>
        <name>ATP</name>
        <dbReference type="ChEBI" id="CHEBI:30616"/>
    </ligand>
</feature>
<dbReference type="SUPFAM" id="SSF69318">
    <property type="entry name" value="Integrin alpha N-terminal domain"/>
    <property type="match status" value="1"/>
</dbReference>
<keyword evidence="11" id="KW-1185">Reference proteome</keyword>
<dbReference type="OrthoDB" id="232171at2"/>
<sequence>MNTLQTSENSDDSSIDEKIAEILERYLHDVEQGAAQPREQWLAEHPEYAERLAACLDGVQLFDEGETLGVKAAPQQTTAADPTPDSIGDYEILRELGRGGMGVVYEAREKTLDRVVALKVMRFGIVDPQALQRFQREAETAGSLHHTNIVPVYATGRTGDTSWYAMQRIEGTSLAAKITAANESKTPIELEEILRVGIQAAEALDHAHQRDVVHRDVKPANLIIDLDDRVWLTDFGLARRLLDVGATMTGAILGTPRYMSPEQADFRNTDVDRRSDIYSLGATLYEMAIGQPAFDGDEPLKLISKIRDDDPLPVHKLRDDLPRDFSVVIQKAMAKDADRRYASAAELADDLRAIREDRPIRAREISLVERAVRWTRRHQSRVRIAVATVLATAAMITVLLFGLRSWHESTLGSFRLRAAGGPYMTSIHPVGQSSLSDGAIQLTVPMQSHQKLPAGDFDMLLAPPGQWSRRLRLPITRGQQREYRLTGQPIERKTVPIDDTFAIAVADENEPAILSRQNGSLSRVTLSGKHDWQLDVAAIPTQVVTLTPQDQVTTDRVADVNFAVTGDLLNSNRGHRSLDDNCVYTDGQLALQSPIDLDGDGESDTLVAATEQAALMAVDHNGKTLWARSYEIAGLPAKSVIAAPHTASENLMVPGVLDLVDVGDLDDDGVHDIAALLCHLQFAVQADACVAVISGKSGDPIRAMFPPPVTATYGSRWPYDGVLGIQRHNQRSYRGVSFNSHRAYRSSSSGGYEFEIRVRRGSTPLRFALPSPLQWISDDSDNGKSGVIVYQAGDQCHRYEIASGTEIGSPLKLSFMPARKPVVMRRGGESILGFVDSQQTSAPGMGYVATLLEAFDLNGKPRWRHRLLLLEWGDAVGRNQPDWPLVADLNGDGNDEVVVPTSNYLNGVDLGIDVISSDDGKSLWDKTPVPQILGSADDCIARIGVSADLNGDGWRDLAVASFAGPPSPIAKKTSVHTGELYVYIDWISGRDGKSLAWARHPVTMLQQQLRVAEVDAVRTELSNTPPGTVEIDLLIGDSTTDNELASMVLRFHPSSPDPINVAAELDVVPTPPTRENVRVYRQRSGPYLDGPQQLTLQRDEPSPRLRLGENHLIASWKSQDGRSLVACSDGTSSPLCVIDADTLETVWTYQYDPSSMLQWTPVRYSNGRVDFLQRRVGLSDSPASLIDGQSGKTRWTMPIATSGRILSAYSFDNDRSIILIGDEPMSHAVGLQPGDALILTSVSSQSGAVRWSTEFLKKAARLNRPDHLDELQFMDVNRDGVVDVIGPQSYEDSRMLYLCVWDGRDGEVLWQRPLWIDGVNTRYFVPFDIVPGEVHDHIVYLGGQDKESPTATLHWCRADNGDLIDSISAGDRNMQSDFSRDSSHQQVVLSDCTAESDHPRVAWIAREGNTCVTRVYSLAESKLVVDPLPVSAFLDDRRHLMGMWMRDINGDKIPERLFLHWGSQKEELAIQDPAVTFTCLPLDSDVPIWRTEIDYPGSITRERWTQEHDKTIVWIRFYKSHHAGIDCETGRVIYESDDEWFSERNLPHIVSSPSQHNDEIITSSADGVFITSDGPETVLPVNANIHSSPDPRRRMPMISHARSPHALSDFLSSHLRGAIFMFAIVVLPCAYLVQTLRRRRWSLSWLLLAPPVLAIAIVGWQSTWLTQSDMAVTLLYGITPWTCVGALWIAADQWRQSRVHPDRKPIINTVLALALGGPVLIAILMFYEYFSANNETVQYTLAPADLVLISLIGFGLLCNIYWCLRIPVDIARLMGRGWRRLFSTKARA</sequence>
<dbReference type="GO" id="GO:0004674">
    <property type="term" value="F:protein serine/threonine kinase activity"/>
    <property type="evidence" value="ECO:0007669"/>
    <property type="project" value="UniProtKB-KW"/>
</dbReference>
<dbReference type="PROSITE" id="PS00108">
    <property type="entry name" value="PROTEIN_KINASE_ST"/>
    <property type="match status" value="1"/>
</dbReference>
<dbReference type="CDD" id="cd14014">
    <property type="entry name" value="STKc_PknB_like"/>
    <property type="match status" value="1"/>
</dbReference>
<evidence type="ECO:0000256" key="5">
    <source>
        <dbReference type="ARBA" id="ARBA00022777"/>
    </source>
</evidence>
<organism evidence="10 11">
    <name type="scientific">Stieleria varia</name>
    <dbReference type="NCBI Taxonomy" id="2528005"/>
    <lineage>
        <taxon>Bacteria</taxon>
        <taxon>Pseudomonadati</taxon>
        <taxon>Planctomycetota</taxon>
        <taxon>Planctomycetia</taxon>
        <taxon>Pirellulales</taxon>
        <taxon>Pirellulaceae</taxon>
        <taxon>Stieleria</taxon>
    </lineage>
</organism>
<dbReference type="InterPro" id="IPR011009">
    <property type="entry name" value="Kinase-like_dom_sf"/>
</dbReference>
<proteinExistence type="predicted"/>
<keyword evidence="4 7" id="KW-0547">Nucleotide-binding</keyword>
<dbReference type="PANTHER" id="PTHR43289">
    <property type="entry name" value="MITOGEN-ACTIVATED PROTEIN KINASE KINASE KINASE 20-RELATED"/>
    <property type="match status" value="1"/>
</dbReference>
<feature type="transmembrane region" description="Helical" evidence="8">
    <location>
        <begin position="1645"/>
        <end position="1662"/>
    </location>
</feature>
<dbReference type="FunFam" id="1.10.510.10:FF:000021">
    <property type="entry name" value="Serine/threonine protein kinase"/>
    <property type="match status" value="1"/>
</dbReference>
<evidence type="ECO:0000313" key="11">
    <source>
        <dbReference type="Proteomes" id="UP000320176"/>
    </source>
</evidence>
<feature type="domain" description="Protein kinase" evidence="9">
    <location>
        <begin position="90"/>
        <end position="352"/>
    </location>
</feature>
<keyword evidence="3 10" id="KW-0808">Transferase</keyword>
<dbReference type="PANTHER" id="PTHR43289:SF6">
    <property type="entry name" value="SERINE_THREONINE-PROTEIN KINASE NEKL-3"/>
    <property type="match status" value="1"/>
</dbReference>
<evidence type="ECO:0000259" key="9">
    <source>
        <dbReference type="PROSITE" id="PS50011"/>
    </source>
</evidence>
<feature type="transmembrane region" description="Helical" evidence="8">
    <location>
        <begin position="1615"/>
        <end position="1633"/>
    </location>
</feature>
<feature type="transmembrane region" description="Helical" evidence="8">
    <location>
        <begin position="1746"/>
        <end position="1764"/>
    </location>
</feature>
<dbReference type="Gene3D" id="3.30.200.20">
    <property type="entry name" value="Phosphorylase Kinase, domain 1"/>
    <property type="match status" value="1"/>
</dbReference>
<evidence type="ECO:0000256" key="4">
    <source>
        <dbReference type="ARBA" id="ARBA00022741"/>
    </source>
</evidence>
<dbReference type="PROSITE" id="PS50011">
    <property type="entry name" value="PROTEIN_KINASE_DOM"/>
    <property type="match status" value="1"/>
</dbReference>
<reference evidence="10 11" key="1">
    <citation type="submission" date="2019-02" db="EMBL/GenBank/DDBJ databases">
        <title>Deep-cultivation of Planctomycetes and their phenomic and genomic characterization uncovers novel biology.</title>
        <authorList>
            <person name="Wiegand S."/>
            <person name="Jogler M."/>
            <person name="Boedeker C."/>
            <person name="Pinto D."/>
            <person name="Vollmers J."/>
            <person name="Rivas-Marin E."/>
            <person name="Kohn T."/>
            <person name="Peeters S.H."/>
            <person name="Heuer A."/>
            <person name="Rast P."/>
            <person name="Oberbeckmann S."/>
            <person name="Bunk B."/>
            <person name="Jeske O."/>
            <person name="Meyerdierks A."/>
            <person name="Storesund J.E."/>
            <person name="Kallscheuer N."/>
            <person name="Luecker S."/>
            <person name="Lage O.M."/>
            <person name="Pohl T."/>
            <person name="Merkel B.J."/>
            <person name="Hornburger P."/>
            <person name="Mueller R.-W."/>
            <person name="Bruemmer F."/>
            <person name="Labrenz M."/>
            <person name="Spormann A.M."/>
            <person name="Op Den Camp H."/>
            <person name="Overmann J."/>
            <person name="Amann R."/>
            <person name="Jetten M.S.M."/>
            <person name="Mascher T."/>
            <person name="Medema M.H."/>
            <person name="Devos D.P."/>
            <person name="Kaster A.-K."/>
            <person name="Ovreas L."/>
            <person name="Rohde M."/>
            <person name="Galperin M.Y."/>
            <person name="Jogler C."/>
        </authorList>
    </citation>
    <scope>NUCLEOTIDE SEQUENCE [LARGE SCALE GENOMIC DNA]</scope>
    <source>
        <strain evidence="10 11">Pla52n</strain>
    </source>
</reference>
<protein>
    <recommendedName>
        <fullName evidence="1">non-specific serine/threonine protein kinase</fullName>
        <ecNumber evidence="1">2.7.11.1</ecNumber>
    </recommendedName>
</protein>
<dbReference type="InterPro" id="IPR017441">
    <property type="entry name" value="Protein_kinase_ATP_BS"/>
</dbReference>
<evidence type="ECO:0000256" key="8">
    <source>
        <dbReference type="SAM" id="Phobius"/>
    </source>
</evidence>
<evidence type="ECO:0000313" key="10">
    <source>
        <dbReference type="EMBL" id="TWU00974.1"/>
    </source>
</evidence>
<keyword evidence="8" id="KW-0472">Membrane</keyword>
<evidence type="ECO:0000256" key="3">
    <source>
        <dbReference type="ARBA" id="ARBA00022679"/>
    </source>
</evidence>
<dbReference type="EC" id="2.7.11.1" evidence="1"/>
<dbReference type="InterPro" id="IPR028994">
    <property type="entry name" value="Integrin_alpha_N"/>
</dbReference>
<dbReference type="RefSeq" id="WP_146521500.1">
    <property type="nucleotide sequence ID" value="NZ_CP151726.1"/>
</dbReference>
<dbReference type="EMBL" id="SJPN01000005">
    <property type="protein sequence ID" value="TWU00974.1"/>
    <property type="molecule type" value="Genomic_DNA"/>
</dbReference>
<keyword evidence="2" id="KW-0723">Serine/threonine-protein kinase</keyword>
<dbReference type="SMART" id="SM00220">
    <property type="entry name" value="S_TKc"/>
    <property type="match status" value="1"/>
</dbReference>
<dbReference type="SUPFAM" id="SSF50969">
    <property type="entry name" value="YVTN repeat-like/Quinoprotein amine dehydrogenase"/>
    <property type="match status" value="1"/>
</dbReference>
<dbReference type="InterPro" id="IPR000719">
    <property type="entry name" value="Prot_kinase_dom"/>
</dbReference>
<dbReference type="PROSITE" id="PS00107">
    <property type="entry name" value="PROTEIN_KINASE_ATP"/>
    <property type="match status" value="1"/>
</dbReference>
<comment type="caution">
    <text evidence="10">The sequence shown here is derived from an EMBL/GenBank/DDBJ whole genome shotgun (WGS) entry which is preliminary data.</text>
</comment>
<keyword evidence="5 10" id="KW-0418">Kinase</keyword>
<evidence type="ECO:0000256" key="6">
    <source>
        <dbReference type="ARBA" id="ARBA00022840"/>
    </source>
</evidence>
<evidence type="ECO:0000256" key="2">
    <source>
        <dbReference type="ARBA" id="ARBA00022527"/>
    </source>
</evidence>